<name>A0A7W8HNJ8_9HYPH</name>
<dbReference type="GO" id="GO:0006355">
    <property type="term" value="P:regulation of DNA-templated transcription"/>
    <property type="evidence" value="ECO:0007669"/>
    <property type="project" value="InterPro"/>
</dbReference>
<dbReference type="AlphaFoldDB" id="A0A7W8HNJ8"/>
<evidence type="ECO:0000313" key="1">
    <source>
        <dbReference type="EMBL" id="MBB5274335.1"/>
    </source>
</evidence>
<keyword evidence="2" id="KW-1185">Reference proteome</keyword>
<dbReference type="SUPFAM" id="SSF47598">
    <property type="entry name" value="Ribbon-helix-helix"/>
    <property type="match status" value="1"/>
</dbReference>
<sequence length="90" mass="10164">MNRPFTLDNALKARLAELASRTQRTEDQLLDEAVRDYLERQDGRAGFLAEAEQSWQDYQADGQHLTGGEVSAWLCSWGSPDEKAPPECHD</sequence>
<evidence type="ECO:0000313" key="2">
    <source>
        <dbReference type="Proteomes" id="UP000550895"/>
    </source>
</evidence>
<reference evidence="1 2" key="1">
    <citation type="submission" date="2020-08" db="EMBL/GenBank/DDBJ databases">
        <title>Genomic Encyclopedia of Type Strains, Phase IV (KMG-IV): sequencing the most valuable type-strain genomes for metagenomic binning, comparative biology and taxonomic classification.</title>
        <authorList>
            <person name="Goeker M."/>
        </authorList>
    </citation>
    <scope>NUCLEOTIDE SEQUENCE [LARGE SCALE GENOMIC DNA]</scope>
    <source>
        <strain evidence="1 2">DSM 26376</strain>
    </source>
</reference>
<gene>
    <name evidence="1" type="ORF">HNR26_000373</name>
</gene>
<organism evidence="1 2">
    <name type="scientific">Rhizobium rosettiformans</name>
    <dbReference type="NCBI Taxonomy" id="1368430"/>
    <lineage>
        <taxon>Bacteria</taxon>
        <taxon>Pseudomonadati</taxon>
        <taxon>Pseudomonadota</taxon>
        <taxon>Alphaproteobacteria</taxon>
        <taxon>Hyphomicrobiales</taxon>
        <taxon>Rhizobiaceae</taxon>
        <taxon>Rhizobium/Agrobacterium group</taxon>
        <taxon>Rhizobium</taxon>
    </lineage>
</organism>
<protein>
    <submittedName>
        <fullName evidence="1">Putative transcriptional regulator</fullName>
    </submittedName>
</protein>
<dbReference type="EMBL" id="JACHGA010000001">
    <property type="protein sequence ID" value="MBB5274335.1"/>
    <property type="molecule type" value="Genomic_DNA"/>
</dbReference>
<dbReference type="Proteomes" id="UP000550895">
    <property type="component" value="Unassembled WGS sequence"/>
</dbReference>
<dbReference type="RefSeq" id="WP_167494888.1">
    <property type="nucleotide sequence ID" value="NZ_JACHGA010000001.1"/>
</dbReference>
<dbReference type="InterPro" id="IPR010985">
    <property type="entry name" value="Ribbon_hlx_hlx"/>
</dbReference>
<proteinExistence type="predicted"/>
<accession>A0A7W8HNJ8</accession>
<comment type="caution">
    <text evidence="1">The sequence shown here is derived from an EMBL/GenBank/DDBJ whole genome shotgun (WGS) entry which is preliminary data.</text>
</comment>